<protein>
    <submittedName>
        <fullName evidence="2">Protein ImuA</fullName>
    </submittedName>
</protein>
<sequence length="273" mass="29570">MPTSPASCPAQPLPGLAPSAGSPGLSAQALHAQLWRASHLSSNAKPCVSSGFAALDAELPGKGWPTHGLSEILQHTAVHLEWRLLAPALRTLLDEPAQYRPLLLINPPLTPNLPGLQASGLPARQLVWIQADSPQQQLWATEQAIKANAAAAVLAWLPRARPEQIRRLQSHAQASSAPVFLLRPLNVQAQSSAAPLRLALRPGRDWCLHLHILKRRGPCHEGEMRLQALPAGLQQLLTPRMLSQPWPPRPALAPRTETTELRHALARPALTPH</sequence>
<evidence type="ECO:0000313" key="3">
    <source>
        <dbReference type="Proteomes" id="UP000562027"/>
    </source>
</evidence>
<dbReference type="Gene3D" id="3.40.50.300">
    <property type="entry name" value="P-loop containing nucleotide triphosphate hydrolases"/>
    <property type="match status" value="1"/>
</dbReference>
<evidence type="ECO:0000256" key="1">
    <source>
        <dbReference type="SAM" id="MobiDB-lite"/>
    </source>
</evidence>
<dbReference type="AlphaFoldDB" id="A0A840L6Q8"/>
<accession>A0A840L6Q8</accession>
<dbReference type="Proteomes" id="UP000562027">
    <property type="component" value="Unassembled WGS sequence"/>
</dbReference>
<reference evidence="2 3" key="1">
    <citation type="submission" date="2020-08" db="EMBL/GenBank/DDBJ databases">
        <title>Functional genomics of gut bacteria from endangered species of beetles.</title>
        <authorList>
            <person name="Carlos-Shanley C."/>
        </authorList>
    </citation>
    <scope>NUCLEOTIDE SEQUENCE [LARGE SCALE GENOMIC DNA]</scope>
    <source>
        <strain evidence="2 3">S00239</strain>
    </source>
</reference>
<proteinExistence type="predicted"/>
<dbReference type="NCBIfam" id="NF033429">
    <property type="entry name" value="ImuA_translesion"/>
    <property type="match status" value="1"/>
</dbReference>
<dbReference type="InterPro" id="IPR027417">
    <property type="entry name" value="P-loop_NTPase"/>
</dbReference>
<dbReference type="RefSeq" id="WP_184296505.1">
    <property type="nucleotide sequence ID" value="NZ_JACHLP010000001.1"/>
</dbReference>
<organism evidence="2 3">
    <name type="scientific">Roseateles oligotrophus</name>
    <dbReference type="NCBI Taxonomy" id="1769250"/>
    <lineage>
        <taxon>Bacteria</taxon>
        <taxon>Pseudomonadati</taxon>
        <taxon>Pseudomonadota</taxon>
        <taxon>Betaproteobacteria</taxon>
        <taxon>Burkholderiales</taxon>
        <taxon>Sphaerotilaceae</taxon>
        <taxon>Roseateles</taxon>
    </lineage>
</organism>
<evidence type="ECO:0000313" key="2">
    <source>
        <dbReference type="EMBL" id="MBB4842372.1"/>
    </source>
</evidence>
<keyword evidence="3" id="KW-1185">Reference proteome</keyword>
<dbReference type="InterPro" id="IPR047610">
    <property type="entry name" value="ImuA_translesion"/>
</dbReference>
<feature type="region of interest" description="Disordered" evidence="1">
    <location>
        <begin position="1"/>
        <end position="22"/>
    </location>
</feature>
<dbReference type="EMBL" id="JACHLP010000001">
    <property type="protein sequence ID" value="MBB4842372.1"/>
    <property type="molecule type" value="Genomic_DNA"/>
</dbReference>
<comment type="caution">
    <text evidence="2">The sequence shown here is derived from an EMBL/GenBank/DDBJ whole genome shotgun (WGS) entry which is preliminary data.</text>
</comment>
<gene>
    <name evidence="2" type="ORF">HNP55_000867</name>
</gene>
<name>A0A840L6Q8_9BURK</name>
<dbReference type="SUPFAM" id="SSF52540">
    <property type="entry name" value="P-loop containing nucleoside triphosphate hydrolases"/>
    <property type="match status" value="1"/>
</dbReference>